<accession>A0A8J6NI87</accession>
<dbReference type="Proteomes" id="UP000614424">
    <property type="component" value="Unassembled WGS sequence"/>
</dbReference>
<dbReference type="Gene3D" id="1.20.1600.10">
    <property type="entry name" value="Outer membrane efflux proteins (OEP)"/>
    <property type="match status" value="1"/>
</dbReference>
<dbReference type="SUPFAM" id="SSF56954">
    <property type="entry name" value="Outer membrane efflux proteins (OEP)"/>
    <property type="match status" value="1"/>
</dbReference>
<proteinExistence type="predicted"/>
<organism evidence="1 2">
    <name type="scientific">Candidatus Desulfobia pelagia</name>
    <dbReference type="NCBI Taxonomy" id="2841692"/>
    <lineage>
        <taxon>Bacteria</taxon>
        <taxon>Pseudomonadati</taxon>
        <taxon>Thermodesulfobacteriota</taxon>
        <taxon>Desulfobulbia</taxon>
        <taxon>Desulfobulbales</taxon>
        <taxon>Desulfobulbaceae</taxon>
        <taxon>Candidatus Desulfobia</taxon>
    </lineage>
</organism>
<evidence type="ECO:0000313" key="1">
    <source>
        <dbReference type="EMBL" id="MBC8318948.1"/>
    </source>
</evidence>
<name>A0A8J6NI87_9BACT</name>
<sequence>MYKDGLTDFSHIIDAQRSLFIQEDQLAESGAEITRDLIRLYKALGGGGIGRFVNLNQLKNQINICTHIPLFGSQSYQSES</sequence>
<protein>
    <submittedName>
        <fullName evidence="1">Uncharacterized protein</fullName>
    </submittedName>
</protein>
<gene>
    <name evidence="1" type="ORF">H8E41_13690</name>
</gene>
<reference evidence="1 2" key="1">
    <citation type="submission" date="2020-08" db="EMBL/GenBank/DDBJ databases">
        <title>Bridging the membrane lipid divide: bacteria of the FCB group superphylum have the potential to synthesize archaeal ether lipids.</title>
        <authorList>
            <person name="Villanueva L."/>
            <person name="Von Meijenfeldt F.A.B."/>
            <person name="Westbye A.B."/>
            <person name="Yadav S."/>
            <person name="Hopmans E.C."/>
            <person name="Dutilh B.E."/>
            <person name="Sinninghe Damste J.S."/>
        </authorList>
    </citation>
    <scope>NUCLEOTIDE SEQUENCE [LARGE SCALE GENOMIC DNA]</scope>
    <source>
        <strain evidence="1">NIOZ-UU47</strain>
    </source>
</reference>
<dbReference type="EMBL" id="JACNJZ010000202">
    <property type="protein sequence ID" value="MBC8318948.1"/>
    <property type="molecule type" value="Genomic_DNA"/>
</dbReference>
<comment type="caution">
    <text evidence="1">The sequence shown here is derived from an EMBL/GenBank/DDBJ whole genome shotgun (WGS) entry which is preliminary data.</text>
</comment>
<evidence type="ECO:0000313" key="2">
    <source>
        <dbReference type="Proteomes" id="UP000614424"/>
    </source>
</evidence>
<dbReference type="AlphaFoldDB" id="A0A8J6NI87"/>